<feature type="transmembrane region" description="Helical" evidence="1">
    <location>
        <begin position="20"/>
        <end position="36"/>
    </location>
</feature>
<name>A0AAV3M4P4_9GAMM</name>
<dbReference type="AlphaFoldDB" id="A0AAV3M4P4"/>
<keyword evidence="1" id="KW-0472">Membrane</keyword>
<accession>A0AAV3M4P4</accession>
<dbReference type="Proteomes" id="UP000022311">
    <property type="component" value="Unassembled WGS sequence"/>
</dbReference>
<evidence type="ECO:0000256" key="1">
    <source>
        <dbReference type="SAM" id="Phobius"/>
    </source>
</evidence>
<evidence type="ECO:0000313" key="3">
    <source>
        <dbReference type="Proteomes" id="UP000022311"/>
    </source>
</evidence>
<comment type="caution">
    <text evidence="2">The sequence shown here is derived from an EMBL/GenBank/DDBJ whole genome shotgun (WGS) entry which is preliminary data.</text>
</comment>
<keyword evidence="1" id="KW-1133">Transmembrane helix</keyword>
<organism evidence="2 3">
    <name type="scientific">Providencia alcalifaciens 205/92</name>
    <dbReference type="NCBI Taxonomy" id="1256988"/>
    <lineage>
        <taxon>Bacteria</taxon>
        <taxon>Pseudomonadati</taxon>
        <taxon>Pseudomonadota</taxon>
        <taxon>Gammaproteobacteria</taxon>
        <taxon>Enterobacterales</taxon>
        <taxon>Morganellaceae</taxon>
        <taxon>Providencia</taxon>
    </lineage>
</organism>
<protein>
    <submittedName>
        <fullName evidence="2">Uncharacterized protein</fullName>
    </submittedName>
</protein>
<evidence type="ECO:0000313" key="2">
    <source>
        <dbReference type="EMBL" id="EUD10786.1"/>
    </source>
</evidence>
<dbReference type="EMBL" id="JALD01000048">
    <property type="protein sequence ID" value="EUD10786.1"/>
    <property type="molecule type" value="Genomic_DNA"/>
</dbReference>
<reference evidence="2 3" key="1">
    <citation type="submission" date="2014-01" db="EMBL/GenBank/DDBJ databases">
        <authorList>
            <person name="Durkin A.S."/>
            <person name="McCorrison J."/>
            <person name="Torralba M."/>
            <person name="Gillis M."/>
            <person name="Haft D.H."/>
            <person name="Methe B."/>
            <person name="Sutton G."/>
            <person name="Nelson K.E."/>
        </authorList>
    </citation>
    <scope>NUCLEOTIDE SEQUENCE [LARGE SCALE GENOMIC DNA]</scope>
    <source>
        <strain evidence="2 3">205/92</strain>
    </source>
</reference>
<keyword evidence="1" id="KW-0812">Transmembrane</keyword>
<gene>
    <name evidence="2" type="ORF">HMPREF1563_0191</name>
</gene>
<proteinExistence type="predicted"/>
<sequence>MPLNTPLTSNIEPVMNYVKVVYLFQEVAFVLFGYVTI</sequence>